<gene>
    <name evidence="1" type="ORF">NDU88_000311</name>
</gene>
<sequence length="92" mass="10847">MKLITSQVKKHLDDNYIIIDLYDEEDEETRGTSKELYPTLQEEIWQLHLELSWISDIRPPKEEGTKWTEALEEATEVLIETLEEDNKGHTTC</sequence>
<proteinExistence type="predicted"/>
<evidence type="ECO:0000313" key="1">
    <source>
        <dbReference type="EMBL" id="KAJ1102870.1"/>
    </source>
</evidence>
<organism evidence="1 2">
    <name type="scientific">Pleurodeles waltl</name>
    <name type="common">Iberian ribbed newt</name>
    <dbReference type="NCBI Taxonomy" id="8319"/>
    <lineage>
        <taxon>Eukaryota</taxon>
        <taxon>Metazoa</taxon>
        <taxon>Chordata</taxon>
        <taxon>Craniata</taxon>
        <taxon>Vertebrata</taxon>
        <taxon>Euteleostomi</taxon>
        <taxon>Amphibia</taxon>
        <taxon>Batrachia</taxon>
        <taxon>Caudata</taxon>
        <taxon>Salamandroidea</taxon>
        <taxon>Salamandridae</taxon>
        <taxon>Pleurodelinae</taxon>
        <taxon>Pleurodeles</taxon>
    </lineage>
</organism>
<protein>
    <submittedName>
        <fullName evidence="1">Uncharacterized protein</fullName>
    </submittedName>
</protein>
<keyword evidence="2" id="KW-1185">Reference proteome</keyword>
<name>A0AAV7MGJ1_PLEWA</name>
<dbReference type="Proteomes" id="UP001066276">
    <property type="component" value="Chromosome 9"/>
</dbReference>
<accession>A0AAV7MGJ1</accession>
<comment type="caution">
    <text evidence="1">The sequence shown here is derived from an EMBL/GenBank/DDBJ whole genome shotgun (WGS) entry which is preliminary data.</text>
</comment>
<evidence type="ECO:0000313" key="2">
    <source>
        <dbReference type="Proteomes" id="UP001066276"/>
    </source>
</evidence>
<reference evidence="1" key="1">
    <citation type="journal article" date="2022" name="bioRxiv">
        <title>Sequencing and chromosome-scale assembly of the giantPleurodeles waltlgenome.</title>
        <authorList>
            <person name="Brown T."/>
            <person name="Elewa A."/>
            <person name="Iarovenko S."/>
            <person name="Subramanian E."/>
            <person name="Araus A.J."/>
            <person name="Petzold A."/>
            <person name="Susuki M."/>
            <person name="Suzuki K.-i.T."/>
            <person name="Hayashi T."/>
            <person name="Toyoda A."/>
            <person name="Oliveira C."/>
            <person name="Osipova E."/>
            <person name="Leigh N.D."/>
            <person name="Simon A."/>
            <person name="Yun M.H."/>
        </authorList>
    </citation>
    <scope>NUCLEOTIDE SEQUENCE</scope>
    <source>
        <strain evidence="1">20211129_DDA</strain>
        <tissue evidence="1">Liver</tissue>
    </source>
</reference>
<dbReference type="AlphaFoldDB" id="A0AAV7MGJ1"/>
<dbReference type="EMBL" id="JANPWB010000013">
    <property type="protein sequence ID" value="KAJ1102870.1"/>
    <property type="molecule type" value="Genomic_DNA"/>
</dbReference>